<dbReference type="Pfam" id="PF00072">
    <property type="entry name" value="Response_reg"/>
    <property type="match status" value="1"/>
</dbReference>
<proteinExistence type="predicted"/>
<dbReference type="CDD" id="cd06170">
    <property type="entry name" value="LuxR_C_like"/>
    <property type="match status" value="1"/>
</dbReference>
<gene>
    <name evidence="8" type="ORF">Airi01_032140</name>
</gene>
<evidence type="ECO:0000259" key="7">
    <source>
        <dbReference type="PROSITE" id="PS50110"/>
    </source>
</evidence>
<dbReference type="SMART" id="SM00448">
    <property type="entry name" value="REC"/>
    <property type="match status" value="1"/>
</dbReference>
<evidence type="ECO:0000259" key="6">
    <source>
        <dbReference type="PROSITE" id="PS50043"/>
    </source>
</evidence>
<reference evidence="8" key="1">
    <citation type="submission" date="2023-03" db="EMBL/GenBank/DDBJ databases">
        <title>Actinoallomurus iriomotensis NBRC 103681.</title>
        <authorList>
            <person name="Ichikawa N."/>
            <person name="Sato H."/>
            <person name="Tonouchi N."/>
        </authorList>
    </citation>
    <scope>NUCLEOTIDE SEQUENCE</scope>
    <source>
        <strain evidence="8">NBRC 103681</strain>
    </source>
</reference>
<dbReference type="PROSITE" id="PS50043">
    <property type="entry name" value="HTH_LUXR_2"/>
    <property type="match status" value="1"/>
</dbReference>
<dbReference type="AlphaFoldDB" id="A0A9W6VPZ6"/>
<evidence type="ECO:0000256" key="3">
    <source>
        <dbReference type="ARBA" id="ARBA00023125"/>
    </source>
</evidence>
<feature type="domain" description="Response regulatory" evidence="7">
    <location>
        <begin position="4"/>
        <end position="124"/>
    </location>
</feature>
<dbReference type="InterPro" id="IPR039420">
    <property type="entry name" value="WalR-like"/>
</dbReference>
<organism evidence="8 9">
    <name type="scientific">Actinoallomurus iriomotensis</name>
    <dbReference type="NCBI Taxonomy" id="478107"/>
    <lineage>
        <taxon>Bacteria</taxon>
        <taxon>Bacillati</taxon>
        <taxon>Actinomycetota</taxon>
        <taxon>Actinomycetes</taxon>
        <taxon>Streptosporangiales</taxon>
        <taxon>Thermomonosporaceae</taxon>
        <taxon>Actinoallomurus</taxon>
    </lineage>
</organism>
<dbReference type="SUPFAM" id="SSF52172">
    <property type="entry name" value="CheY-like"/>
    <property type="match status" value="1"/>
</dbReference>
<dbReference type="GO" id="GO:0000160">
    <property type="term" value="P:phosphorelay signal transduction system"/>
    <property type="evidence" value="ECO:0007669"/>
    <property type="project" value="InterPro"/>
</dbReference>
<dbReference type="CDD" id="cd17535">
    <property type="entry name" value="REC_NarL-like"/>
    <property type="match status" value="1"/>
</dbReference>
<dbReference type="SMART" id="SM00421">
    <property type="entry name" value="HTH_LUXR"/>
    <property type="match status" value="1"/>
</dbReference>
<protein>
    <submittedName>
        <fullName evidence="8">DNA-binding response regulator</fullName>
    </submittedName>
</protein>
<dbReference type="PANTHER" id="PTHR43214:SF24">
    <property type="entry name" value="TRANSCRIPTIONAL REGULATORY PROTEIN NARL-RELATED"/>
    <property type="match status" value="1"/>
</dbReference>
<evidence type="ECO:0000256" key="1">
    <source>
        <dbReference type="ARBA" id="ARBA00022553"/>
    </source>
</evidence>
<dbReference type="GO" id="GO:0003677">
    <property type="term" value="F:DNA binding"/>
    <property type="evidence" value="ECO:0007669"/>
    <property type="project" value="UniProtKB-KW"/>
</dbReference>
<accession>A0A9W6VPZ6</accession>
<keyword evidence="2" id="KW-0805">Transcription regulation</keyword>
<dbReference type="PROSITE" id="PS50110">
    <property type="entry name" value="RESPONSE_REGULATORY"/>
    <property type="match status" value="1"/>
</dbReference>
<dbReference type="InterPro" id="IPR058245">
    <property type="entry name" value="NreC/VraR/RcsB-like_REC"/>
</dbReference>
<keyword evidence="1 5" id="KW-0597">Phosphoprotein</keyword>
<dbReference type="Proteomes" id="UP001165135">
    <property type="component" value="Unassembled WGS sequence"/>
</dbReference>
<dbReference type="RefSeq" id="WP_285621260.1">
    <property type="nucleotide sequence ID" value="NZ_BSTJ01000003.1"/>
</dbReference>
<keyword evidence="3 8" id="KW-0238">DNA-binding</keyword>
<feature type="modified residue" description="4-aspartylphosphate" evidence="5">
    <location>
        <position position="55"/>
    </location>
</feature>
<sequence length="235" mass="25325">MTIRVLIADDQEMIRDGLVSLLSAAPDVEVVGEAANGREAVELTRSLVPDVVVMDIRMPEMDGLAATAEIMRDRDPDTPGPRVLVLTTFDLDEYVYEALGAGASGFLLKDAPAADLITGVRVVAAGEALLAPSVTRRVIGDFARRRRHERPRQDALAGLTPREGDVLRLIARGLSNAEIAGELYLAEQTVKSHVGNVLTKLSLRDRTQAVVYAYENGLTGRDPVPESERSTPPCG</sequence>
<name>A0A9W6VPZ6_9ACTN</name>
<evidence type="ECO:0000256" key="2">
    <source>
        <dbReference type="ARBA" id="ARBA00023015"/>
    </source>
</evidence>
<dbReference type="PROSITE" id="PS00622">
    <property type="entry name" value="HTH_LUXR_1"/>
    <property type="match status" value="1"/>
</dbReference>
<dbReference type="InterPro" id="IPR011006">
    <property type="entry name" value="CheY-like_superfamily"/>
</dbReference>
<keyword evidence="4" id="KW-0804">Transcription</keyword>
<evidence type="ECO:0000313" key="9">
    <source>
        <dbReference type="Proteomes" id="UP001165135"/>
    </source>
</evidence>
<dbReference type="PRINTS" id="PR00038">
    <property type="entry name" value="HTHLUXR"/>
</dbReference>
<dbReference type="InterPro" id="IPR000792">
    <property type="entry name" value="Tscrpt_reg_LuxR_C"/>
</dbReference>
<dbReference type="Gene3D" id="3.40.50.2300">
    <property type="match status" value="1"/>
</dbReference>
<dbReference type="GO" id="GO:0006355">
    <property type="term" value="P:regulation of DNA-templated transcription"/>
    <property type="evidence" value="ECO:0007669"/>
    <property type="project" value="InterPro"/>
</dbReference>
<evidence type="ECO:0000256" key="5">
    <source>
        <dbReference type="PROSITE-ProRule" id="PRU00169"/>
    </source>
</evidence>
<dbReference type="InterPro" id="IPR001789">
    <property type="entry name" value="Sig_transdc_resp-reg_receiver"/>
</dbReference>
<evidence type="ECO:0000256" key="4">
    <source>
        <dbReference type="ARBA" id="ARBA00023163"/>
    </source>
</evidence>
<evidence type="ECO:0000313" key="8">
    <source>
        <dbReference type="EMBL" id="GLY74947.1"/>
    </source>
</evidence>
<comment type="caution">
    <text evidence="8">The sequence shown here is derived from an EMBL/GenBank/DDBJ whole genome shotgun (WGS) entry which is preliminary data.</text>
</comment>
<dbReference type="PANTHER" id="PTHR43214">
    <property type="entry name" value="TWO-COMPONENT RESPONSE REGULATOR"/>
    <property type="match status" value="1"/>
</dbReference>
<dbReference type="EMBL" id="BSTJ01000003">
    <property type="protein sequence ID" value="GLY74947.1"/>
    <property type="molecule type" value="Genomic_DNA"/>
</dbReference>
<dbReference type="Pfam" id="PF00196">
    <property type="entry name" value="GerE"/>
    <property type="match status" value="1"/>
</dbReference>
<feature type="domain" description="HTH luxR-type" evidence="6">
    <location>
        <begin position="152"/>
        <end position="217"/>
    </location>
</feature>